<evidence type="ECO:0000313" key="4">
    <source>
        <dbReference type="Proteomes" id="UP000292702"/>
    </source>
</evidence>
<comment type="caution">
    <text evidence="3">The sequence shown here is derived from an EMBL/GenBank/DDBJ whole genome shotgun (WGS) entry which is preliminary data.</text>
</comment>
<dbReference type="OrthoDB" id="3263941at2759"/>
<evidence type="ECO:0000256" key="1">
    <source>
        <dbReference type="SAM" id="MobiDB-lite"/>
    </source>
</evidence>
<keyword evidence="2" id="KW-1133">Transmembrane helix</keyword>
<dbReference type="EMBL" id="RWJN01000228">
    <property type="protein sequence ID" value="TCD64570.1"/>
    <property type="molecule type" value="Genomic_DNA"/>
</dbReference>
<feature type="transmembrane region" description="Helical" evidence="2">
    <location>
        <begin position="335"/>
        <end position="356"/>
    </location>
</feature>
<feature type="transmembrane region" description="Helical" evidence="2">
    <location>
        <begin position="308"/>
        <end position="328"/>
    </location>
</feature>
<feature type="compositionally biased region" description="Polar residues" evidence="1">
    <location>
        <begin position="440"/>
        <end position="449"/>
    </location>
</feature>
<keyword evidence="2" id="KW-0812">Transmembrane</keyword>
<keyword evidence="4" id="KW-1185">Reference proteome</keyword>
<name>A0A4R0R9P9_9APHY</name>
<feature type="transmembrane region" description="Helical" evidence="2">
    <location>
        <begin position="224"/>
        <end position="242"/>
    </location>
</feature>
<sequence length="536" mass="60525">MGLPHDVLRTIHSAYLRITFSRLTLSFFIFSTIYCIVQGVIQSLLLNTDLGADNLVAAILQEGEVPLVNVPWYIQHGNDATLNICSEIPGTTWPYDSCVTVYDTATSASLNTNWTSPVGYRRADVPYTFHQTLLTRPHGTANSEITLQATRNSSGSLIFDSVPHLLALLCMRILETIWSSYTIWRTLDIQHRLQTLVVDDSSACRADLFCQYFHNRLSFQVLDLILNVTGLICTACMAWFLIKMYNIQTFKRVGPPNEVVRIYRVFLTLRVALHLSLFLITAVMGLWVDQLMSGPIAAISSRTGLYNALVIFTLVTLVPWCFMGTFAVRRENKIVMTVFLLVCFIYLATWPMMFFSDVYRWTWLQWPFFASMSAVSFVVLVCAGVFAVGCLINFNRGLAHYLHVEDVLAQSDFYPELFPTRDLENKDEHPASREIRRKVSTNSSLSTHSTDSDVIDISGSPPGRSLSIKKDSNWDLNAPLGRPPIHIVELGMERDGPLPWRSHMASVEDGTHSSLSSIRSWKLHSIDVRKDAPSHK</sequence>
<feature type="compositionally biased region" description="Basic and acidic residues" evidence="1">
    <location>
        <begin position="424"/>
        <end position="434"/>
    </location>
</feature>
<keyword evidence="2" id="KW-0472">Membrane</keyword>
<evidence type="ECO:0000313" key="3">
    <source>
        <dbReference type="EMBL" id="TCD64570.1"/>
    </source>
</evidence>
<proteinExistence type="predicted"/>
<feature type="transmembrane region" description="Helical" evidence="2">
    <location>
        <begin position="262"/>
        <end position="288"/>
    </location>
</feature>
<dbReference type="AlphaFoldDB" id="A0A4R0R9P9"/>
<feature type="transmembrane region" description="Helical" evidence="2">
    <location>
        <begin position="368"/>
        <end position="392"/>
    </location>
</feature>
<evidence type="ECO:0000256" key="2">
    <source>
        <dbReference type="SAM" id="Phobius"/>
    </source>
</evidence>
<organism evidence="3 4">
    <name type="scientific">Steccherinum ochraceum</name>
    <dbReference type="NCBI Taxonomy" id="92696"/>
    <lineage>
        <taxon>Eukaryota</taxon>
        <taxon>Fungi</taxon>
        <taxon>Dikarya</taxon>
        <taxon>Basidiomycota</taxon>
        <taxon>Agaricomycotina</taxon>
        <taxon>Agaricomycetes</taxon>
        <taxon>Polyporales</taxon>
        <taxon>Steccherinaceae</taxon>
        <taxon>Steccherinum</taxon>
    </lineage>
</organism>
<dbReference type="InterPro" id="IPR040410">
    <property type="entry name" value="UPF0658_Golgi"/>
</dbReference>
<gene>
    <name evidence="3" type="ORF">EIP91_003897</name>
</gene>
<accession>A0A4R0R9P9</accession>
<dbReference type="PANTHER" id="PTHR34391:SF2">
    <property type="entry name" value="TRP C-TERMINAL DOMAIN-CONTAINING PROTEIN"/>
    <property type="match status" value="1"/>
</dbReference>
<reference evidence="3 4" key="1">
    <citation type="submission" date="2018-11" db="EMBL/GenBank/DDBJ databases">
        <title>Genome assembly of Steccherinum ochraceum LE-BIN_3174, the white-rot fungus of the Steccherinaceae family (The Residual Polyporoid clade, Polyporales, Basidiomycota).</title>
        <authorList>
            <person name="Fedorova T.V."/>
            <person name="Glazunova O.A."/>
            <person name="Landesman E.O."/>
            <person name="Moiseenko K.V."/>
            <person name="Psurtseva N.V."/>
            <person name="Savinova O.S."/>
            <person name="Shakhova N.V."/>
            <person name="Tyazhelova T.V."/>
            <person name="Vasina D.V."/>
        </authorList>
    </citation>
    <scope>NUCLEOTIDE SEQUENCE [LARGE SCALE GENOMIC DNA]</scope>
    <source>
        <strain evidence="3 4">LE-BIN_3174</strain>
    </source>
</reference>
<feature type="region of interest" description="Disordered" evidence="1">
    <location>
        <begin position="424"/>
        <end position="470"/>
    </location>
</feature>
<protein>
    <submittedName>
        <fullName evidence="3">Uncharacterized protein</fullName>
    </submittedName>
</protein>
<feature type="transmembrane region" description="Helical" evidence="2">
    <location>
        <begin position="20"/>
        <end position="41"/>
    </location>
</feature>
<dbReference type="PANTHER" id="PTHR34391">
    <property type="entry name" value="UPF0658 GOLGI APPARATUS MEMBRANE PROTEIN C1952.10C-RELATED"/>
    <property type="match status" value="1"/>
</dbReference>
<dbReference type="GO" id="GO:0005794">
    <property type="term" value="C:Golgi apparatus"/>
    <property type="evidence" value="ECO:0007669"/>
    <property type="project" value="TreeGrafter"/>
</dbReference>
<dbReference type="Proteomes" id="UP000292702">
    <property type="component" value="Unassembled WGS sequence"/>
</dbReference>